<feature type="domain" description="HTH cro/C1-type" evidence="2">
    <location>
        <begin position="19"/>
        <end position="73"/>
    </location>
</feature>
<dbReference type="InterPro" id="IPR001387">
    <property type="entry name" value="Cro/C1-type_HTH"/>
</dbReference>
<accession>A0ABT7TRH1</accession>
<dbReference type="PROSITE" id="PS50943">
    <property type="entry name" value="HTH_CROC1"/>
    <property type="match status" value="1"/>
</dbReference>
<protein>
    <submittedName>
        <fullName evidence="3">XRE family transcriptional regulator</fullName>
    </submittedName>
</protein>
<dbReference type="EMBL" id="JAUCMN010000007">
    <property type="protein sequence ID" value="MDM7892207.1"/>
    <property type="molecule type" value="Genomic_DNA"/>
</dbReference>
<evidence type="ECO:0000313" key="4">
    <source>
        <dbReference type="Proteomes" id="UP001236404"/>
    </source>
</evidence>
<evidence type="ECO:0000256" key="1">
    <source>
        <dbReference type="ARBA" id="ARBA00023125"/>
    </source>
</evidence>
<organism evidence="3 4">
    <name type="scientific">Curtobacterium caseinilyticum</name>
    <dbReference type="NCBI Taxonomy" id="3055137"/>
    <lineage>
        <taxon>Bacteria</taxon>
        <taxon>Bacillati</taxon>
        <taxon>Actinomycetota</taxon>
        <taxon>Actinomycetes</taxon>
        <taxon>Micrococcales</taxon>
        <taxon>Microbacteriaceae</taxon>
        <taxon>Curtobacterium</taxon>
    </lineage>
</organism>
<keyword evidence="4" id="KW-1185">Reference proteome</keyword>
<evidence type="ECO:0000313" key="3">
    <source>
        <dbReference type="EMBL" id="MDM7892207.1"/>
    </source>
</evidence>
<dbReference type="SMART" id="SM00530">
    <property type="entry name" value="HTH_XRE"/>
    <property type="match status" value="1"/>
</dbReference>
<name>A0ABT7TRH1_9MICO</name>
<dbReference type="SUPFAM" id="SSF51182">
    <property type="entry name" value="RmlC-like cupins"/>
    <property type="match status" value="1"/>
</dbReference>
<dbReference type="InterPro" id="IPR011051">
    <property type="entry name" value="RmlC_Cupin_sf"/>
</dbReference>
<dbReference type="Gene3D" id="2.60.120.10">
    <property type="entry name" value="Jelly Rolls"/>
    <property type="match status" value="1"/>
</dbReference>
<evidence type="ECO:0000259" key="2">
    <source>
        <dbReference type="PROSITE" id="PS50943"/>
    </source>
</evidence>
<dbReference type="CDD" id="cd02209">
    <property type="entry name" value="cupin_XRE_C"/>
    <property type="match status" value="1"/>
</dbReference>
<comment type="caution">
    <text evidence="3">The sequence shown here is derived from an EMBL/GenBank/DDBJ whole genome shotgun (WGS) entry which is preliminary data.</text>
</comment>
<dbReference type="Pfam" id="PF13560">
    <property type="entry name" value="HTH_31"/>
    <property type="match status" value="1"/>
</dbReference>
<dbReference type="PANTHER" id="PTHR46797:SF1">
    <property type="entry name" value="METHYLPHOSPHONATE SYNTHASE"/>
    <property type="match status" value="1"/>
</dbReference>
<dbReference type="InterPro" id="IPR010982">
    <property type="entry name" value="Lambda_DNA-bd_dom_sf"/>
</dbReference>
<sequence length="226" mass="25582">MIDFHKVRGDERERLGRAFKQLREDAGWSVREVAACLQRDPSVVTRIEAGKLTLTEEHIVKLRRELGVSIDDLIDRSSPPSPFLDREEWSNTQGHWRALTPPGRRDRLFALTMDRQASQPHTCIHAGEEFVSVLSGAIVVTLGRTEHRIEARSAVLHVAPYESHAVHLAPDCERAELLWTLPSDGLRRHTLIEGPVTAWTCLTDPEHDEIEKQTVSEADASHTLER</sequence>
<reference evidence="3 4" key="1">
    <citation type="submission" date="2023-06" db="EMBL/GenBank/DDBJ databases">
        <authorList>
            <person name="Feng G."/>
            <person name="Li J."/>
            <person name="Zhu H."/>
        </authorList>
    </citation>
    <scope>NUCLEOTIDE SEQUENCE [LARGE SCALE GENOMIC DNA]</scope>
    <source>
        <strain evidence="3 4">RHCKG28</strain>
    </source>
</reference>
<dbReference type="InterPro" id="IPR014710">
    <property type="entry name" value="RmlC-like_jellyroll"/>
</dbReference>
<proteinExistence type="predicted"/>
<gene>
    <name evidence="3" type="ORF">QUG93_10960</name>
</gene>
<dbReference type="Proteomes" id="UP001236404">
    <property type="component" value="Unassembled WGS sequence"/>
</dbReference>
<dbReference type="InterPro" id="IPR050807">
    <property type="entry name" value="TransReg_Diox_bact_type"/>
</dbReference>
<dbReference type="RefSeq" id="WP_289473908.1">
    <property type="nucleotide sequence ID" value="NZ_JAUCMN010000007.1"/>
</dbReference>
<dbReference type="CDD" id="cd00093">
    <property type="entry name" value="HTH_XRE"/>
    <property type="match status" value="1"/>
</dbReference>
<keyword evidence="1" id="KW-0238">DNA-binding</keyword>
<dbReference type="PANTHER" id="PTHR46797">
    <property type="entry name" value="HTH-TYPE TRANSCRIPTIONAL REGULATOR"/>
    <property type="match status" value="1"/>
</dbReference>
<dbReference type="SUPFAM" id="SSF47413">
    <property type="entry name" value="lambda repressor-like DNA-binding domains"/>
    <property type="match status" value="1"/>
</dbReference>
<dbReference type="Gene3D" id="1.10.260.40">
    <property type="entry name" value="lambda repressor-like DNA-binding domains"/>
    <property type="match status" value="1"/>
</dbReference>